<protein>
    <submittedName>
        <fullName evidence="2">Uncharacterized protein</fullName>
    </submittedName>
</protein>
<proteinExistence type="predicted"/>
<gene>
    <name evidence="2" type="ORF">DL762_001525</name>
</gene>
<name>A0ABY0HHA0_9PEZI</name>
<organism evidence="2 3">
    <name type="scientific">Monosporascus cannonballus</name>
    <dbReference type="NCBI Taxonomy" id="155416"/>
    <lineage>
        <taxon>Eukaryota</taxon>
        <taxon>Fungi</taxon>
        <taxon>Dikarya</taxon>
        <taxon>Ascomycota</taxon>
        <taxon>Pezizomycotina</taxon>
        <taxon>Sordariomycetes</taxon>
        <taxon>Xylariomycetidae</taxon>
        <taxon>Xylariales</taxon>
        <taxon>Xylariales incertae sedis</taxon>
        <taxon>Monosporascus</taxon>
    </lineage>
</organism>
<evidence type="ECO:0000256" key="1">
    <source>
        <dbReference type="SAM" id="MobiDB-lite"/>
    </source>
</evidence>
<dbReference type="EMBL" id="QJNS01000025">
    <property type="protein sequence ID" value="RYO92622.1"/>
    <property type="molecule type" value="Genomic_DNA"/>
</dbReference>
<feature type="region of interest" description="Disordered" evidence="1">
    <location>
        <begin position="1"/>
        <end position="26"/>
    </location>
</feature>
<feature type="region of interest" description="Disordered" evidence="1">
    <location>
        <begin position="82"/>
        <end position="107"/>
    </location>
</feature>
<keyword evidence="3" id="KW-1185">Reference proteome</keyword>
<evidence type="ECO:0000313" key="2">
    <source>
        <dbReference type="EMBL" id="RYO92622.1"/>
    </source>
</evidence>
<evidence type="ECO:0000313" key="3">
    <source>
        <dbReference type="Proteomes" id="UP000294003"/>
    </source>
</evidence>
<accession>A0ABY0HHA0</accession>
<comment type="caution">
    <text evidence="2">The sequence shown here is derived from an EMBL/GenBank/DDBJ whole genome shotgun (WGS) entry which is preliminary data.</text>
</comment>
<reference evidence="2 3" key="1">
    <citation type="submission" date="2018-06" db="EMBL/GenBank/DDBJ databases">
        <title>Complete Genomes of Monosporascus.</title>
        <authorList>
            <person name="Robinson A.J."/>
            <person name="Natvig D.O."/>
        </authorList>
    </citation>
    <scope>NUCLEOTIDE SEQUENCE [LARGE SCALE GENOMIC DNA]</scope>
    <source>
        <strain evidence="2 3">CBS 609.92</strain>
    </source>
</reference>
<dbReference type="Proteomes" id="UP000294003">
    <property type="component" value="Unassembled WGS sequence"/>
</dbReference>
<sequence>MWLPPNVHSTHVLESPDKPDELAVSQHPPGTLASAVMVSACFSGPPPIRDADALQEGVAHIADGPDSRVPEEHLLEALARNHAAQGGVPGGGRGAEDVEVQGARART</sequence>